<evidence type="ECO:0000313" key="3">
    <source>
        <dbReference type="Proteomes" id="UP000014975"/>
    </source>
</evidence>
<dbReference type="AlphaFoldDB" id="S7T764"/>
<dbReference type="PATRIC" id="fig|1121439.3.peg.2018"/>
<organism evidence="2 3">
    <name type="scientific">Alkalidesulfovibrio alkalitolerans DSM 16529</name>
    <dbReference type="NCBI Taxonomy" id="1121439"/>
    <lineage>
        <taxon>Bacteria</taxon>
        <taxon>Pseudomonadati</taxon>
        <taxon>Thermodesulfobacteriota</taxon>
        <taxon>Desulfovibrionia</taxon>
        <taxon>Desulfovibrionales</taxon>
        <taxon>Desulfovibrionaceae</taxon>
        <taxon>Alkalidesulfovibrio</taxon>
    </lineage>
</organism>
<dbReference type="STRING" id="1121439.dsat_0662"/>
<keyword evidence="3" id="KW-1185">Reference proteome</keyword>
<accession>S7T764</accession>
<sequence length="106" mass="10624">MLATLLVAAVALTLVICEVALGRPERFAASETGENAESLGCLAPRMSPAEAATRAVPLLLAGLGLPLAIAHPLPGLSCLTLAGALFALGSRLRPARPSSPAAATSR</sequence>
<protein>
    <submittedName>
        <fullName evidence="2">Uncharacterized protein</fullName>
    </submittedName>
</protein>
<dbReference type="eggNOG" id="ENOG502ZZ1Z">
    <property type="taxonomic scope" value="Bacteria"/>
</dbReference>
<dbReference type="RefSeq" id="WP_020887359.1">
    <property type="nucleotide sequence ID" value="NZ_ATHI01000027.1"/>
</dbReference>
<dbReference type="EMBL" id="ATHI01000027">
    <property type="protein sequence ID" value="EPR32310.1"/>
    <property type="molecule type" value="Genomic_DNA"/>
</dbReference>
<dbReference type="Proteomes" id="UP000014975">
    <property type="component" value="Unassembled WGS sequence"/>
</dbReference>
<evidence type="ECO:0000256" key="1">
    <source>
        <dbReference type="SAM" id="Phobius"/>
    </source>
</evidence>
<name>S7T764_9BACT</name>
<proteinExistence type="predicted"/>
<gene>
    <name evidence="2" type="ORF">dsat_0662</name>
</gene>
<comment type="caution">
    <text evidence="2">The sequence shown here is derived from an EMBL/GenBank/DDBJ whole genome shotgun (WGS) entry which is preliminary data.</text>
</comment>
<reference evidence="2 3" key="1">
    <citation type="journal article" date="2013" name="Genome Announc.">
        <title>Draft genome sequences for three mercury-methylating, sulfate-reducing bacteria.</title>
        <authorList>
            <person name="Brown S.D."/>
            <person name="Hurt R.A.Jr."/>
            <person name="Gilmour C.C."/>
            <person name="Elias D.A."/>
        </authorList>
    </citation>
    <scope>NUCLEOTIDE SEQUENCE [LARGE SCALE GENOMIC DNA]</scope>
    <source>
        <strain evidence="2 3">DSM 16529</strain>
    </source>
</reference>
<feature type="transmembrane region" description="Helical" evidence="1">
    <location>
        <begin position="68"/>
        <end position="88"/>
    </location>
</feature>
<keyword evidence="1" id="KW-0812">Transmembrane</keyword>
<keyword evidence="1" id="KW-0472">Membrane</keyword>
<evidence type="ECO:0000313" key="2">
    <source>
        <dbReference type="EMBL" id="EPR32310.1"/>
    </source>
</evidence>
<keyword evidence="1" id="KW-1133">Transmembrane helix</keyword>